<keyword evidence="4" id="KW-1185">Reference proteome</keyword>
<dbReference type="RefSeq" id="WP_191692341.1">
    <property type="nucleotide sequence ID" value="NZ_JACSQR010000036.1"/>
</dbReference>
<feature type="chain" id="PRO_5046775956" evidence="1">
    <location>
        <begin position="28"/>
        <end position="280"/>
    </location>
</feature>
<keyword evidence="1" id="KW-0732">Signal</keyword>
<keyword evidence="3" id="KW-0326">Glycosidase</keyword>
<feature type="signal peptide" evidence="1">
    <location>
        <begin position="1"/>
        <end position="27"/>
    </location>
</feature>
<dbReference type="EMBL" id="JACSQR010000036">
    <property type="protein sequence ID" value="MBD7948453.1"/>
    <property type="molecule type" value="Genomic_DNA"/>
</dbReference>
<reference evidence="3 4" key="1">
    <citation type="submission" date="2020-08" db="EMBL/GenBank/DDBJ databases">
        <title>A Genomic Blueprint of the Chicken Gut Microbiome.</title>
        <authorList>
            <person name="Gilroy R."/>
            <person name="Ravi A."/>
            <person name="Getino M."/>
            <person name="Pursley I."/>
            <person name="Horton D.L."/>
            <person name="Alikhan N.-F."/>
            <person name="Baker D."/>
            <person name="Gharbi K."/>
            <person name="Hall N."/>
            <person name="Watson M."/>
            <person name="Adriaenssens E.M."/>
            <person name="Foster-Nyarko E."/>
            <person name="Jarju S."/>
            <person name="Secka A."/>
            <person name="Antonio M."/>
            <person name="Oren A."/>
            <person name="Chaudhuri R."/>
            <person name="La Ragione R.M."/>
            <person name="Hildebrand F."/>
            <person name="Pallen M.J."/>
        </authorList>
    </citation>
    <scope>NUCLEOTIDE SEQUENCE [LARGE SCALE GENOMIC DNA]</scope>
    <source>
        <strain evidence="3 4">Sa4CVA2</strain>
    </source>
</reference>
<feature type="domain" description="Phosphodiester glycosidase" evidence="2">
    <location>
        <begin position="104"/>
        <end position="262"/>
    </location>
</feature>
<evidence type="ECO:0000313" key="4">
    <source>
        <dbReference type="Proteomes" id="UP000606724"/>
    </source>
</evidence>
<dbReference type="PROSITE" id="PS51257">
    <property type="entry name" value="PROKAR_LIPOPROTEIN"/>
    <property type="match status" value="1"/>
</dbReference>
<accession>A0ABR8RKX5</accession>
<comment type="caution">
    <text evidence="3">The sequence shown here is derived from an EMBL/GenBank/DDBJ whole genome shotgun (WGS) entry which is preliminary data.</text>
</comment>
<dbReference type="InterPro" id="IPR018711">
    <property type="entry name" value="NAGPA"/>
</dbReference>
<organism evidence="3 4">
    <name type="scientific">Psychrobacter communis</name>
    <dbReference type="NCBI Taxonomy" id="2762238"/>
    <lineage>
        <taxon>Bacteria</taxon>
        <taxon>Pseudomonadati</taxon>
        <taxon>Pseudomonadota</taxon>
        <taxon>Gammaproteobacteria</taxon>
        <taxon>Moraxellales</taxon>
        <taxon>Moraxellaceae</taxon>
        <taxon>Psychrobacter</taxon>
    </lineage>
</organism>
<evidence type="ECO:0000313" key="3">
    <source>
        <dbReference type="EMBL" id="MBD7948453.1"/>
    </source>
</evidence>
<dbReference type="Pfam" id="PF09992">
    <property type="entry name" value="NAGPA"/>
    <property type="match status" value="1"/>
</dbReference>
<dbReference type="Proteomes" id="UP000606724">
    <property type="component" value="Unassembled WGS sequence"/>
</dbReference>
<evidence type="ECO:0000259" key="2">
    <source>
        <dbReference type="Pfam" id="PF09992"/>
    </source>
</evidence>
<proteinExistence type="predicted"/>
<sequence>MPSSIFRFPYSLLAAALVALSISACQPAEDNNHDAISSDGKNWSCQAQNTPFAYSVCRVDAKALTDTRYSLQLFWQQSDSNADNNQPLLTFDALLAALPSNQTLNFAMNAGMYNENYAPIGYTVIKGKELRALNIKEGGGNFHLLPNGVMWWDKSGKVQITESKTLDEQLKSGKAQPWYATQSGPMLVINNEIHPQFKSDSTSLKLRNGAGVCSDGSIQFVNSEAPVSFYQFAALFKDELNCPNALFLDGGIASALYAPSIDKHDKKEMGVMIGLIETKN</sequence>
<gene>
    <name evidence="3" type="ORF">H9653_10590</name>
</gene>
<keyword evidence="3" id="KW-0378">Hydrolase</keyword>
<name>A0ABR8RKX5_9GAMM</name>
<evidence type="ECO:0000256" key="1">
    <source>
        <dbReference type="SAM" id="SignalP"/>
    </source>
</evidence>
<protein>
    <submittedName>
        <fullName evidence="3">Phosphodiester glycosidase family protein</fullName>
    </submittedName>
</protein>
<dbReference type="GO" id="GO:0016798">
    <property type="term" value="F:hydrolase activity, acting on glycosyl bonds"/>
    <property type="evidence" value="ECO:0007669"/>
    <property type="project" value="UniProtKB-KW"/>
</dbReference>